<dbReference type="PANTHER" id="PTHR24419:SF18">
    <property type="entry name" value="SERINE_THREONINE-PROTEIN KINASE HASPIN"/>
    <property type="match status" value="1"/>
</dbReference>
<protein>
    <recommendedName>
        <fullName evidence="3">Protein kinase domain-containing protein</fullName>
    </recommendedName>
</protein>
<dbReference type="GO" id="GO:0000278">
    <property type="term" value="P:mitotic cell cycle"/>
    <property type="evidence" value="ECO:0007669"/>
    <property type="project" value="TreeGrafter"/>
</dbReference>
<dbReference type="GO" id="GO:0005737">
    <property type="term" value="C:cytoplasm"/>
    <property type="evidence" value="ECO:0007669"/>
    <property type="project" value="TreeGrafter"/>
</dbReference>
<feature type="compositionally biased region" description="Low complexity" evidence="1">
    <location>
        <begin position="306"/>
        <end position="318"/>
    </location>
</feature>
<dbReference type="GO" id="GO:0005634">
    <property type="term" value="C:nucleus"/>
    <property type="evidence" value="ECO:0007669"/>
    <property type="project" value="TreeGrafter"/>
</dbReference>
<feature type="compositionally biased region" description="Basic and acidic residues" evidence="1">
    <location>
        <begin position="263"/>
        <end position="272"/>
    </location>
</feature>
<dbReference type="GO" id="GO:0072354">
    <property type="term" value="F:histone H3T3 kinase activity"/>
    <property type="evidence" value="ECO:0007669"/>
    <property type="project" value="TreeGrafter"/>
</dbReference>
<dbReference type="SUPFAM" id="SSF56112">
    <property type="entry name" value="Protein kinase-like (PK-like)"/>
    <property type="match status" value="1"/>
</dbReference>
<dbReference type="InterPro" id="IPR011009">
    <property type="entry name" value="Kinase-like_dom_sf"/>
</dbReference>
<sequence length="577" mass="67781">MFDLFYKKNDNTNLFKYLEKNGFSAPQNYIPLYSRFFDLDKNNYSNINLNNRYSINQITHRENNNNFTIQVTDGKTDTTHSCESFFKFSPLLDPIKFMVGKYKDMDQPSISSLPSISLDICCKKVKDYNNSAYVDSFFSYLSSKLVTNSGFVHGTKFFGSFLSIQTNFQINVYDDLEYLYDSPYFHKQNNLLFKLDDIDEKNLFSDTRNYRKKIILDNSEDIDLECETINNDIFEGMFKLTTENLKIHEISLQEEYSVDVNKTNDKSAKKSDSTCSSRSSNTDEDCEDNTDDDSNDEEDTSDEENSMSNSQMSEYSSMDTENELINATVLNFPIQIICLEKLENTLDSLLEDEENELTDNEWKSCLFQIIMTLITYQKIFNFTHNDLHTNNVMYITTDKTFLNYKFNNTYYRVPTFGKIFKIIDFGRAIYSYKGKTICSDSYHSKGDAATQYNFEPYFDEKKPRLEANKSFDLCRLGCSLFDYFIEDIDEQKDCKNPITNLIIEWTKDDKGRNILYKNDGEERYPEFKLYKMIVRTVHNHTPEKQLENPIFKHFLSSKKKIKKQKIINIDNMSSMIM</sequence>
<feature type="compositionally biased region" description="Acidic residues" evidence="1">
    <location>
        <begin position="282"/>
        <end position="305"/>
    </location>
</feature>
<feature type="region of interest" description="Disordered" evidence="1">
    <location>
        <begin position="263"/>
        <end position="318"/>
    </location>
</feature>
<accession>A0A6C0J973</accession>
<reference evidence="2" key="1">
    <citation type="journal article" date="2020" name="Nature">
        <title>Giant virus diversity and host interactions through global metagenomics.</title>
        <authorList>
            <person name="Schulz F."/>
            <person name="Roux S."/>
            <person name="Paez-Espino D."/>
            <person name="Jungbluth S."/>
            <person name="Walsh D.A."/>
            <person name="Denef V.J."/>
            <person name="McMahon K.D."/>
            <person name="Konstantinidis K.T."/>
            <person name="Eloe-Fadrosh E.A."/>
            <person name="Kyrpides N.C."/>
            <person name="Woyke T."/>
        </authorList>
    </citation>
    <scope>NUCLEOTIDE SEQUENCE</scope>
    <source>
        <strain evidence="2">GVMAG-M-3300025880-75</strain>
    </source>
</reference>
<evidence type="ECO:0008006" key="3">
    <source>
        <dbReference type="Google" id="ProtNLM"/>
    </source>
</evidence>
<evidence type="ECO:0000313" key="2">
    <source>
        <dbReference type="EMBL" id="QHU02182.1"/>
    </source>
</evidence>
<dbReference type="EMBL" id="MN740355">
    <property type="protein sequence ID" value="QHU02182.1"/>
    <property type="molecule type" value="Genomic_DNA"/>
</dbReference>
<evidence type="ECO:0000256" key="1">
    <source>
        <dbReference type="SAM" id="MobiDB-lite"/>
    </source>
</evidence>
<proteinExistence type="predicted"/>
<organism evidence="2">
    <name type="scientific">viral metagenome</name>
    <dbReference type="NCBI Taxonomy" id="1070528"/>
    <lineage>
        <taxon>unclassified sequences</taxon>
        <taxon>metagenomes</taxon>
        <taxon>organismal metagenomes</taxon>
    </lineage>
</organism>
<dbReference type="Gene3D" id="1.10.510.10">
    <property type="entry name" value="Transferase(Phosphotransferase) domain 1"/>
    <property type="match status" value="1"/>
</dbReference>
<name>A0A6C0J973_9ZZZZ</name>
<dbReference type="AlphaFoldDB" id="A0A6C0J973"/>
<dbReference type="PANTHER" id="PTHR24419">
    <property type="entry name" value="INTERLEUKIN-1 RECEPTOR-ASSOCIATED KINASE"/>
    <property type="match status" value="1"/>
</dbReference>
<dbReference type="GO" id="GO:0035556">
    <property type="term" value="P:intracellular signal transduction"/>
    <property type="evidence" value="ECO:0007669"/>
    <property type="project" value="TreeGrafter"/>
</dbReference>